<keyword evidence="2" id="KW-0805">Transcription regulation</keyword>
<protein>
    <submittedName>
        <fullName evidence="5">BlaI/MecI/CopY family transcriptional regulator</fullName>
    </submittedName>
</protein>
<evidence type="ECO:0000256" key="1">
    <source>
        <dbReference type="ARBA" id="ARBA00011046"/>
    </source>
</evidence>
<accession>A0A7X3CU20</accession>
<comment type="caution">
    <text evidence="5">The sequence shown here is derived from an EMBL/GenBank/DDBJ whole genome shotgun (WGS) entry which is preliminary data.</text>
</comment>
<evidence type="ECO:0000313" key="6">
    <source>
        <dbReference type="Proteomes" id="UP000450917"/>
    </source>
</evidence>
<reference evidence="5 6" key="1">
    <citation type="submission" date="2019-11" db="EMBL/GenBank/DDBJ databases">
        <title>Draft genome sequences of five Paenibacillus species of dairy origin.</title>
        <authorList>
            <person name="Olajide A.M."/>
            <person name="Chen S."/>
            <person name="Lapointe G."/>
        </authorList>
    </citation>
    <scope>NUCLEOTIDE SEQUENCE [LARGE SCALE GENOMIC DNA]</scope>
    <source>
        <strain evidence="5 6">2CS3</strain>
    </source>
</reference>
<dbReference type="EMBL" id="WNZX01000020">
    <property type="protein sequence ID" value="MUG73042.1"/>
    <property type="molecule type" value="Genomic_DNA"/>
</dbReference>
<proteinExistence type="inferred from homology"/>
<comment type="similarity">
    <text evidence="1">Belongs to the BlaI transcriptional regulatory family.</text>
</comment>
<keyword evidence="3" id="KW-0238">DNA-binding</keyword>
<keyword evidence="4" id="KW-0804">Transcription</keyword>
<dbReference type="GO" id="GO:0003677">
    <property type="term" value="F:DNA binding"/>
    <property type="evidence" value="ECO:0007669"/>
    <property type="project" value="UniProtKB-KW"/>
</dbReference>
<dbReference type="Proteomes" id="UP000450917">
    <property type="component" value="Unassembled WGS sequence"/>
</dbReference>
<dbReference type="RefSeq" id="WP_141336067.1">
    <property type="nucleotide sequence ID" value="NZ_JBDLZV010000001.1"/>
</dbReference>
<name>A0A7X3CU20_9BACL</name>
<organism evidence="5 6">
    <name type="scientific">Paenibacillus validus</name>
    <dbReference type="NCBI Taxonomy" id="44253"/>
    <lineage>
        <taxon>Bacteria</taxon>
        <taxon>Bacillati</taxon>
        <taxon>Bacillota</taxon>
        <taxon>Bacilli</taxon>
        <taxon>Bacillales</taxon>
        <taxon>Paenibacillaceae</taxon>
        <taxon>Paenibacillus</taxon>
    </lineage>
</organism>
<dbReference type="Gene3D" id="1.10.10.10">
    <property type="entry name" value="Winged helix-like DNA-binding domain superfamily/Winged helix DNA-binding domain"/>
    <property type="match status" value="1"/>
</dbReference>
<dbReference type="InterPro" id="IPR036390">
    <property type="entry name" value="WH_DNA-bd_sf"/>
</dbReference>
<dbReference type="SUPFAM" id="SSF46785">
    <property type="entry name" value="Winged helix' DNA-binding domain"/>
    <property type="match status" value="1"/>
</dbReference>
<evidence type="ECO:0000313" key="5">
    <source>
        <dbReference type="EMBL" id="MUG73042.1"/>
    </source>
</evidence>
<sequence length="153" mass="17782">MKMKQVGYRMQEEGVNRFLGSLESRIMELMWESEDWMNVHQLREGLKEEYDYSVNTIMTVLNRLADKGIIKKQAGGRGRSKLAQFKVVVSREAFIKEQTRNVTEGLVKDFGEVIVAHMIDVLEEVDPQLLQKVELKLQEAKQRNQHEKNSKSS</sequence>
<gene>
    <name evidence="5" type="ORF">GNP93_20630</name>
</gene>
<dbReference type="InterPro" id="IPR036388">
    <property type="entry name" value="WH-like_DNA-bd_sf"/>
</dbReference>
<keyword evidence="6" id="KW-1185">Reference proteome</keyword>
<evidence type="ECO:0000256" key="2">
    <source>
        <dbReference type="ARBA" id="ARBA00023015"/>
    </source>
</evidence>
<evidence type="ECO:0000256" key="3">
    <source>
        <dbReference type="ARBA" id="ARBA00023125"/>
    </source>
</evidence>
<evidence type="ECO:0000256" key="4">
    <source>
        <dbReference type="ARBA" id="ARBA00023163"/>
    </source>
</evidence>
<dbReference type="InterPro" id="IPR005650">
    <property type="entry name" value="BlaI_family"/>
</dbReference>
<dbReference type="Pfam" id="PF03965">
    <property type="entry name" value="Penicillinase_R"/>
    <property type="match status" value="1"/>
</dbReference>
<dbReference type="AlphaFoldDB" id="A0A7X3CU20"/>
<dbReference type="GO" id="GO:0045892">
    <property type="term" value="P:negative regulation of DNA-templated transcription"/>
    <property type="evidence" value="ECO:0007669"/>
    <property type="project" value="InterPro"/>
</dbReference>